<dbReference type="Proteomes" id="UP000607653">
    <property type="component" value="Unassembled WGS sequence"/>
</dbReference>
<accession>A0A822ZBY8</accession>
<gene>
    <name evidence="1" type="ORF">HUJ06_015308</name>
</gene>
<name>A0A822ZBY8_NELNU</name>
<organism evidence="1 2">
    <name type="scientific">Nelumbo nucifera</name>
    <name type="common">Sacred lotus</name>
    <dbReference type="NCBI Taxonomy" id="4432"/>
    <lineage>
        <taxon>Eukaryota</taxon>
        <taxon>Viridiplantae</taxon>
        <taxon>Streptophyta</taxon>
        <taxon>Embryophyta</taxon>
        <taxon>Tracheophyta</taxon>
        <taxon>Spermatophyta</taxon>
        <taxon>Magnoliopsida</taxon>
        <taxon>Proteales</taxon>
        <taxon>Nelumbonaceae</taxon>
        <taxon>Nelumbo</taxon>
    </lineage>
</organism>
<reference evidence="1 2" key="1">
    <citation type="journal article" date="2020" name="Mol. Biol. Evol.">
        <title>Distinct Expression and Methylation Patterns for Genes with Different Fates following a Single Whole-Genome Duplication in Flowering Plants.</title>
        <authorList>
            <person name="Shi T."/>
            <person name="Rahmani R.S."/>
            <person name="Gugger P.F."/>
            <person name="Wang M."/>
            <person name="Li H."/>
            <person name="Zhang Y."/>
            <person name="Li Z."/>
            <person name="Wang Q."/>
            <person name="Van de Peer Y."/>
            <person name="Marchal K."/>
            <person name="Chen J."/>
        </authorList>
    </citation>
    <scope>NUCLEOTIDE SEQUENCE [LARGE SCALE GENOMIC DNA]</scope>
    <source>
        <tissue evidence="1">Leaf</tissue>
    </source>
</reference>
<sequence>MVVSTSYAAITVGLAAMVSDNQCQCFLSLSLSLSSAFDFLVPIYFD</sequence>
<evidence type="ECO:0000313" key="2">
    <source>
        <dbReference type="Proteomes" id="UP000607653"/>
    </source>
</evidence>
<evidence type="ECO:0000313" key="1">
    <source>
        <dbReference type="EMBL" id="DAD40985.1"/>
    </source>
</evidence>
<protein>
    <submittedName>
        <fullName evidence="1">Uncharacterized protein</fullName>
    </submittedName>
</protein>
<proteinExistence type="predicted"/>
<keyword evidence="2" id="KW-1185">Reference proteome</keyword>
<dbReference type="AlphaFoldDB" id="A0A822ZBY8"/>
<dbReference type="EMBL" id="DUZY01000005">
    <property type="protein sequence ID" value="DAD40985.1"/>
    <property type="molecule type" value="Genomic_DNA"/>
</dbReference>
<comment type="caution">
    <text evidence="1">The sequence shown here is derived from an EMBL/GenBank/DDBJ whole genome shotgun (WGS) entry which is preliminary data.</text>
</comment>